<evidence type="ECO:0000313" key="4">
    <source>
        <dbReference type="EMBL" id="CAL4986238.1"/>
    </source>
</evidence>
<evidence type="ECO:0000259" key="3">
    <source>
        <dbReference type="Pfam" id="PF11250"/>
    </source>
</evidence>
<dbReference type="Proteomes" id="UP001497457">
    <property type="component" value="Chromosome 23rd"/>
</dbReference>
<dbReference type="Pfam" id="PF11250">
    <property type="entry name" value="FAF"/>
    <property type="match status" value="1"/>
</dbReference>
<proteinExistence type="inferred from homology"/>
<accession>A0ABC9ASF9</accession>
<feature type="compositionally biased region" description="Acidic residues" evidence="2">
    <location>
        <begin position="49"/>
        <end position="61"/>
    </location>
</feature>
<feature type="compositionally biased region" description="Gly residues" evidence="2">
    <location>
        <begin position="178"/>
        <end position="190"/>
    </location>
</feature>
<keyword evidence="5" id="KW-1185">Reference proteome</keyword>
<evidence type="ECO:0000313" key="5">
    <source>
        <dbReference type="Proteomes" id="UP001497457"/>
    </source>
</evidence>
<dbReference type="InterPro" id="IPR021410">
    <property type="entry name" value="FAF"/>
</dbReference>
<reference evidence="4" key="1">
    <citation type="submission" date="2024-10" db="EMBL/GenBank/DDBJ databases">
        <authorList>
            <person name="Ryan C."/>
        </authorList>
    </citation>
    <scope>NUCLEOTIDE SEQUENCE [LARGE SCALE GENOMIC DNA]</scope>
</reference>
<dbReference type="PANTHER" id="PTHR33155">
    <property type="entry name" value="FANTASTIC FOUR-LIKE PROTEIN (DUF3049)"/>
    <property type="match status" value="1"/>
</dbReference>
<protein>
    <recommendedName>
        <fullName evidence="3">FAF domain-containing protein</fullName>
    </recommendedName>
</protein>
<feature type="region of interest" description="Disordered" evidence="2">
    <location>
        <begin position="170"/>
        <end position="193"/>
    </location>
</feature>
<evidence type="ECO:0000256" key="2">
    <source>
        <dbReference type="SAM" id="MobiDB-lite"/>
    </source>
</evidence>
<feature type="domain" description="FAF" evidence="3">
    <location>
        <begin position="92"/>
        <end position="144"/>
    </location>
</feature>
<name>A0ABC9ASF9_9POAL</name>
<dbReference type="EMBL" id="OZ075133">
    <property type="protein sequence ID" value="CAL4986238.1"/>
    <property type="molecule type" value="Genomic_DNA"/>
</dbReference>
<comment type="similarity">
    <text evidence="1">Belongs to the fantastic four family.</text>
</comment>
<dbReference type="InterPro" id="IPR046431">
    <property type="entry name" value="FAF_dom"/>
</dbReference>
<feature type="region of interest" description="Disordered" evidence="2">
    <location>
        <begin position="45"/>
        <end position="93"/>
    </location>
</feature>
<evidence type="ECO:0000256" key="1">
    <source>
        <dbReference type="ARBA" id="ARBA00008690"/>
    </source>
</evidence>
<gene>
    <name evidence="4" type="ORF">URODEC1_LOCUS58314</name>
</gene>
<dbReference type="PANTHER" id="PTHR33155:SF7">
    <property type="entry name" value="PROTEIN SUGARY ENHANCER 1"/>
    <property type="match status" value="1"/>
</dbReference>
<sequence length="221" mass="22846">MQQRAAAGGSAWWRGAVGACTESLGSETGDAVGYADAEIIDWLRAPAAADDEEEEGEEALAEEQHRVRAPSPAPEKEEEEEKGRRPRRGLCLPPVMPRASEALVMRAERSGGRLILTEVRAAERQLRGVVFRASRDGGRLQLCFAAAAAGAGGVRAATELDAGAGELEEEARKQQEASGGGGENMAGSGGDVAAATPHGGEFCQVAAAGRGRVEVSAVVGI</sequence>
<dbReference type="AlphaFoldDB" id="A0ABC9ASF9"/>
<organism evidence="4 5">
    <name type="scientific">Urochloa decumbens</name>
    <dbReference type="NCBI Taxonomy" id="240449"/>
    <lineage>
        <taxon>Eukaryota</taxon>
        <taxon>Viridiplantae</taxon>
        <taxon>Streptophyta</taxon>
        <taxon>Embryophyta</taxon>
        <taxon>Tracheophyta</taxon>
        <taxon>Spermatophyta</taxon>
        <taxon>Magnoliopsida</taxon>
        <taxon>Liliopsida</taxon>
        <taxon>Poales</taxon>
        <taxon>Poaceae</taxon>
        <taxon>PACMAD clade</taxon>
        <taxon>Panicoideae</taxon>
        <taxon>Panicodae</taxon>
        <taxon>Paniceae</taxon>
        <taxon>Melinidinae</taxon>
        <taxon>Urochloa</taxon>
    </lineage>
</organism>